<evidence type="ECO:0000259" key="1">
    <source>
        <dbReference type="Pfam" id="PF13435"/>
    </source>
</evidence>
<dbReference type="InterPro" id="IPR029052">
    <property type="entry name" value="Metallo-depent_PP-like"/>
</dbReference>
<name>A0A3B1B709_9ZZZZ</name>
<dbReference type="EMBL" id="UOFZ01000006">
    <property type="protein sequence ID" value="VAX11962.1"/>
    <property type="molecule type" value="Genomic_DNA"/>
</dbReference>
<organism evidence="2">
    <name type="scientific">hydrothermal vent metagenome</name>
    <dbReference type="NCBI Taxonomy" id="652676"/>
    <lineage>
        <taxon>unclassified sequences</taxon>
        <taxon>metagenomes</taxon>
        <taxon>ecological metagenomes</taxon>
    </lineage>
</organism>
<evidence type="ECO:0000313" key="2">
    <source>
        <dbReference type="EMBL" id="VAX11962.1"/>
    </source>
</evidence>
<dbReference type="Gene3D" id="3.60.21.10">
    <property type="match status" value="1"/>
</dbReference>
<dbReference type="InterPro" id="IPR023155">
    <property type="entry name" value="Cyt_c-552/4"/>
</dbReference>
<dbReference type="AlphaFoldDB" id="A0A3B1B709"/>
<dbReference type="SUPFAM" id="SSF48695">
    <property type="entry name" value="Multiheme cytochromes"/>
    <property type="match status" value="1"/>
</dbReference>
<dbReference type="PANTHER" id="PTHR11575">
    <property type="entry name" value="5'-NUCLEOTIDASE-RELATED"/>
    <property type="match status" value="1"/>
</dbReference>
<dbReference type="InterPro" id="IPR036280">
    <property type="entry name" value="Multihaem_cyt_sf"/>
</dbReference>
<dbReference type="SUPFAM" id="SSF56300">
    <property type="entry name" value="Metallo-dependent phosphatases"/>
    <property type="match status" value="1"/>
</dbReference>
<dbReference type="Pfam" id="PF13435">
    <property type="entry name" value="Cytochrome_C554"/>
    <property type="match status" value="1"/>
</dbReference>
<accession>A0A3B1B709</accession>
<protein>
    <recommendedName>
        <fullName evidence="1">Cytochrome c-552/4 domain-containing protein</fullName>
    </recommendedName>
</protein>
<sequence length="438" mass="48930">MFTLKPRFTLICILLFLNYPASAAYTLVYSGNLNGELEPCGCTLEGDFGGIKRQISMIDQLRRQDPDLLLVSSGGLLVAEMPSDRIRSDYILRGMKLLKYDVIGVQARDLAFGVDFLRRYDLPFILSNAPDQAAFAYQKTLQRQSQSFSFYQWSELPTQSLRKDSKAETALAQKQFAKKLASEKNTGTITIVSTNLHLPAAKKILPLNMIDILIIPSRQDKFAEPVKIENTLLLQPGARGMRLGWLQFEIKKQANKTHISHWQARVIPLPKSIPDSPRTKAWYAAYNAALKADYKKQVALRKQRQQGKSPYAGANVCRTCHQPAYKKWAASRHAQAYDDLDAVGKVFDPACIGCHSVGFKQPGGFLDAELTPHLRGVQCESCHGPAQAHVDDAGKTPTGNKQWSRKKICGQCHIGNHSPSFKLETYWPKIAHGQETGE</sequence>
<dbReference type="InterPro" id="IPR006179">
    <property type="entry name" value="5_nucleotidase/apyrase"/>
</dbReference>
<dbReference type="PANTHER" id="PTHR11575:SF24">
    <property type="entry name" value="5'-NUCLEOTIDASE"/>
    <property type="match status" value="1"/>
</dbReference>
<dbReference type="Gene3D" id="1.10.1130.10">
    <property type="entry name" value="Flavocytochrome C3, Chain A"/>
    <property type="match status" value="1"/>
</dbReference>
<dbReference type="GO" id="GO:0016787">
    <property type="term" value="F:hydrolase activity"/>
    <property type="evidence" value="ECO:0007669"/>
    <property type="project" value="InterPro"/>
</dbReference>
<dbReference type="GO" id="GO:0009166">
    <property type="term" value="P:nucleotide catabolic process"/>
    <property type="evidence" value="ECO:0007669"/>
    <property type="project" value="InterPro"/>
</dbReference>
<proteinExistence type="predicted"/>
<reference evidence="2" key="1">
    <citation type="submission" date="2018-06" db="EMBL/GenBank/DDBJ databases">
        <authorList>
            <person name="Zhirakovskaya E."/>
        </authorList>
    </citation>
    <scope>NUCLEOTIDE SEQUENCE</scope>
</reference>
<gene>
    <name evidence="2" type="ORF">MNBD_GAMMA24-2487</name>
</gene>
<feature type="domain" description="Cytochrome c-552/4" evidence="1">
    <location>
        <begin position="316"/>
        <end position="384"/>
    </location>
</feature>
<dbReference type="CDD" id="cd08168">
    <property type="entry name" value="Cytochrom_C3"/>
    <property type="match status" value="1"/>
</dbReference>